<name>A0ABQ4WLD3_9ASTR</name>
<reference evidence="1" key="2">
    <citation type="submission" date="2022-01" db="EMBL/GenBank/DDBJ databases">
        <authorList>
            <person name="Yamashiro T."/>
            <person name="Shiraishi A."/>
            <person name="Satake H."/>
            <person name="Nakayama K."/>
        </authorList>
    </citation>
    <scope>NUCLEOTIDE SEQUENCE</scope>
</reference>
<organism evidence="1 2">
    <name type="scientific">Tanacetum coccineum</name>
    <dbReference type="NCBI Taxonomy" id="301880"/>
    <lineage>
        <taxon>Eukaryota</taxon>
        <taxon>Viridiplantae</taxon>
        <taxon>Streptophyta</taxon>
        <taxon>Embryophyta</taxon>
        <taxon>Tracheophyta</taxon>
        <taxon>Spermatophyta</taxon>
        <taxon>Magnoliopsida</taxon>
        <taxon>eudicotyledons</taxon>
        <taxon>Gunneridae</taxon>
        <taxon>Pentapetalae</taxon>
        <taxon>asterids</taxon>
        <taxon>campanulids</taxon>
        <taxon>Asterales</taxon>
        <taxon>Asteraceae</taxon>
        <taxon>Asteroideae</taxon>
        <taxon>Anthemideae</taxon>
        <taxon>Anthemidinae</taxon>
        <taxon>Tanacetum</taxon>
    </lineage>
</organism>
<dbReference type="EMBL" id="BQNB010008741">
    <property type="protein sequence ID" value="GJS53658.1"/>
    <property type="molecule type" value="Genomic_DNA"/>
</dbReference>
<accession>A0ABQ4WLD3</accession>
<sequence length="68" mass="8032">MEVLAALRYIDHIHSMRFAQKCKMQIGQSKAMKTQDFDRFAKPSERRANIDMRFPKTISEDQSQDLEL</sequence>
<keyword evidence="2" id="KW-1185">Reference proteome</keyword>
<protein>
    <submittedName>
        <fullName evidence="1">Uncharacterized protein</fullName>
    </submittedName>
</protein>
<evidence type="ECO:0000313" key="2">
    <source>
        <dbReference type="Proteomes" id="UP001151760"/>
    </source>
</evidence>
<gene>
    <name evidence="1" type="ORF">Tco_0627020</name>
</gene>
<evidence type="ECO:0000313" key="1">
    <source>
        <dbReference type="EMBL" id="GJS53658.1"/>
    </source>
</evidence>
<reference evidence="1" key="1">
    <citation type="journal article" date="2022" name="Int. J. Mol. Sci.">
        <title>Draft Genome of Tanacetum Coccineum: Genomic Comparison of Closely Related Tanacetum-Family Plants.</title>
        <authorList>
            <person name="Yamashiro T."/>
            <person name="Shiraishi A."/>
            <person name="Nakayama K."/>
            <person name="Satake H."/>
        </authorList>
    </citation>
    <scope>NUCLEOTIDE SEQUENCE</scope>
</reference>
<comment type="caution">
    <text evidence="1">The sequence shown here is derived from an EMBL/GenBank/DDBJ whole genome shotgun (WGS) entry which is preliminary data.</text>
</comment>
<proteinExistence type="predicted"/>
<dbReference type="Proteomes" id="UP001151760">
    <property type="component" value="Unassembled WGS sequence"/>
</dbReference>